<dbReference type="Pfam" id="PF05048">
    <property type="entry name" value="NosD"/>
    <property type="match status" value="1"/>
</dbReference>
<evidence type="ECO:0000313" key="4">
    <source>
        <dbReference type="Proteomes" id="UP000243426"/>
    </source>
</evidence>
<dbReference type="STRING" id="797277.SAMN05216198_2753"/>
<sequence>MFKPQAIRRRLAPFMILCGLSAIIHASPQPIDNLPLQAVADGWVLPAGDYSGQFSIDTTLTLRCEPGAVLQAEGKGNVLTISASDVTIEGCALRNWGRNLTEMDAAIFVKPTATDVVLRNNHLQGTGFGIWLDAARGAVVENNRVEGEPDTRSQDRGNGIHLINTNDSRIVDNHVINTRDGVYLGNSNNNLIHGNVMEDLRFGVHYMFSQNNKVTGNTTRRTRTGYALMQSRMLTVEDNRSEDDRNYGILMNFITYSTIRNNYVSNVQRGQTGDDSMIKGGEGKALFIYNSLFNTIQGNHFRGSNLGIHLTAGSEDNKISDNAFVGNEQQVKYVATRTQEWSVEGRGNYWSDYLGWDRNDDGLGDMPYEPNDNVDRLLWMYPQVRLLMNSPAIELLRWVQRAFPVIKMQGVQDSHPLMHLPTEHLTQRTQETH</sequence>
<evidence type="ECO:0000259" key="2">
    <source>
        <dbReference type="SMART" id="SM00722"/>
    </source>
</evidence>
<dbReference type="InterPro" id="IPR026464">
    <property type="entry name" value="NosD_copper_fam"/>
</dbReference>
<keyword evidence="1" id="KW-0732">Signal</keyword>
<reference evidence="4" key="1">
    <citation type="submission" date="2016-10" db="EMBL/GenBank/DDBJ databases">
        <authorList>
            <person name="Varghese N."/>
            <person name="Submissions S."/>
        </authorList>
    </citation>
    <scope>NUCLEOTIDE SEQUENCE [LARGE SCALE GENOMIC DNA]</scope>
    <source>
        <strain evidence="4">2SM5</strain>
    </source>
</reference>
<accession>A0A1H1UZ08</accession>
<feature type="signal peptide" evidence="1">
    <location>
        <begin position="1"/>
        <end position="26"/>
    </location>
</feature>
<dbReference type="InterPro" id="IPR006626">
    <property type="entry name" value="PbH1"/>
</dbReference>
<dbReference type="RefSeq" id="WP_407920212.1">
    <property type="nucleotide sequence ID" value="NZ_LT629748.1"/>
</dbReference>
<dbReference type="InterPro" id="IPR012334">
    <property type="entry name" value="Pectin_lyas_fold"/>
</dbReference>
<dbReference type="SMART" id="SM00722">
    <property type="entry name" value="CASH"/>
    <property type="match status" value="2"/>
</dbReference>
<dbReference type="AlphaFoldDB" id="A0A1H1UZ08"/>
<protein>
    <submittedName>
        <fullName evidence="3">Nitrous oxidase accessory protein</fullName>
    </submittedName>
</protein>
<dbReference type="InterPro" id="IPR006633">
    <property type="entry name" value="Carb-bd_sugar_hydrolysis-dom"/>
</dbReference>
<dbReference type="SUPFAM" id="SSF51126">
    <property type="entry name" value="Pectin lyase-like"/>
    <property type="match status" value="1"/>
</dbReference>
<dbReference type="InterPro" id="IPR022441">
    <property type="entry name" value="Para_beta_helix_rpt-2"/>
</dbReference>
<dbReference type="Proteomes" id="UP000243426">
    <property type="component" value="Chromosome I"/>
</dbReference>
<evidence type="ECO:0000256" key="1">
    <source>
        <dbReference type="SAM" id="SignalP"/>
    </source>
</evidence>
<dbReference type="SMART" id="SM00710">
    <property type="entry name" value="PbH1"/>
    <property type="match status" value="10"/>
</dbReference>
<feature type="domain" description="Carbohydrate-binding/sugar hydrolysis" evidence="2">
    <location>
        <begin position="191"/>
        <end position="366"/>
    </location>
</feature>
<evidence type="ECO:0000313" key="3">
    <source>
        <dbReference type="EMBL" id="SDS77762.1"/>
    </source>
</evidence>
<feature type="domain" description="Carbohydrate-binding/sugar hydrolysis" evidence="2">
    <location>
        <begin position="45"/>
        <end position="185"/>
    </location>
</feature>
<dbReference type="EMBL" id="LT629748">
    <property type="protein sequence ID" value="SDS77762.1"/>
    <property type="molecule type" value="Genomic_DNA"/>
</dbReference>
<dbReference type="NCBIfam" id="TIGR03804">
    <property type="entry name" value="para_beta_helix"/>
    <property type="match status" value="3"/>
</dbReference>
<dbReference type="NCBIfam" id="TIGR04247">
    <property type="entry name" value="NosD_copper_fam"/>
    <property type="match status" value="1"/>
</dbReference>
<dbReference type="InterPro" id="IPR007742">
    <property type="entry name" value="NosD_dom"/>
</dbReference>
<dbReference type="InterPro" id="IPR011050">
    <property type="entry name" value="Pectin_lyase_fold/virulence"/>
</dbReference>
<feature type="chain" id="PRO_5009262784" evidence="1">
    <location>
        <begin position="27"/>
        <end position="433"/>
    </location>
</feature>
<organism evidence="3 4">
    <name type="scientific">Halopseudomonas litoralis</name>
    <dbReference type="NCBI Taxonomy" id="797277"/>
    <lineage>
        <taxon>Bacteria</taxon>
        <taxon>Pseudomonadati</taxon>
        <taxon>Pseudomonadota</taxon>
        <taxon>Gammaproteobacteria</taxon>
        <taxon>Pseudomonadales</taxon>
        <taxon>Pseudomonadaceae</taxon>
        <taxon>Halopseudomonas</taxon>
    </lineage>
</organism>
<proteinExistence type="predicted"/>
<name>A0A1H1UZ08_9GAMM</name>
<dbReference type="Gene3D" id="2.160.20.10">
    <property type="entry name" value="Single-stranded right-handed beta-helix, Pectin lyase-like"/>
    <property type="match status" value="2"/>
</dbReference>
<keyword evidence="4" id="KW-1185">Reference proteome</keyword>
<gene>
    <name evidence="3" type="ORF">SAMN05216198_2753</name>
</gene>